<evidence type="ECO:0000313" key="9">
    <source>
        <dbReference type="EMBL" id="TRW89509.1"/>
    </source>
</evidence>
<evidence type="ECO:0000256" key="3">
    <source>
        <dbReference type="ARBA" id="ARBA00022679"/>
    </source>
</evidence>
<dbReference type="RefSeq" id="WP_127028718.1">
    <property type="nucleotide sequence ID" value="NZ_RYFG02000121.1"/>
</dbReference>
<evidence type="ECO:0000256" key="7">
    <source>
        <dbReference type="ARBA" id="ARBA00049244"/>
    </source>
</evidence>
<gene>
    <name evidence="9" type="ORF">EKO24_020805</name>
</gene>
<dbReference type="Gene3D" id="3.40.50.300">
    <property type="entry name" value="P-loop containing nucleotide triphosphate hydrolases"/>
    <property type="match status" value="1"/>
</dbReference>
<accession>A0ABY3C488</accession>
<dbReference type="InterPro" id="IPR027417">
    <property type="entry name" value="P-loop_NTPase"/>
</dbReference>
<dbReference type="Gene3D" id="1.20.272.10">
    <property type="match status" value="1"/>
</dbReference>
<keyword evidence="10" id="KW-1185">Reference proteome</keyword>
<dbReference type="NCBIfam" id="NF004310">
    <property type="entry name" value="PRK05707.1"/>
    <property type="match status" value="1"/>
</dbReference>
<feature type="domain" description="DNA polymerase III delta subunit C-terminal" evidence="8">
    <location>
        <begin position="217"/>
        <end position="325"/>
    </location>
</feature>
<dbReference type="InterPro" id="IPR008921">
    <property type="entry name" value="DNA_pol3_clamp-load_cplx_C"/>
</dbReference>
<dbReference type="Proteomes" id="UP000733744">
    <property type="component" value="Unassembled WGS sequence"/>
</dbReference>
<dbReference type="GO" id="GO:0003887">
    <property type="term" value="F:DNA-directed DNA polymerase activity"/>
    <property type="evidence" value="ECO:0007669"/>
    <property type="project" value="UniProtKB-EC"/>
</dbReference>
<evidence type="ECO:0000256" key="1">
    <source>
        <dbReference type="ARBA" id="ARBA00012417"/>
    </source>
</evidence>
<evidence type="ECO:0000256" key="4">
    <source>
        <dbReference type="ARBA" id="ARBA00022695"/>
    </source>
</evidence>
<dbReference type="EC" id="2.7.7.7" evidence="1"/>
<dbReference type="InterPro" id="IPR050238">
    <property type="entry name" value="DNA_Rep/Repair_Clamp_Loader"/>
</dbReference>
<dbReference type="NCBIfam" id="TIGR00678">
    <property type="entry name" value="holB"/>
    <property type="match status" value="1"/>
</dbReference>
<dbReference type="Pfam" id="PF13177">
    <property type="entry name" value="DNA_pol3_delta2"/>
    <property type="match status" value="1"/>
</dbReference>
<dbReference type="Pfam" id="PF09115">
    <property type="entry name" value="DNApol3-delta_C"/>
    <property type="match status" value="1"/>
</dbReference>
<evidence type="ECO:0000256" key="5">
    <source>
        <dbReference type="ARBA" id="ARBA00022705"/>
    </source>
</evidence>
<dbReference type="InterPro" id="IPR015199">
    <property type="entry name" value="DNA_pol_III_delta_C"/>
</dbReference>
<protein>
    <recommendedName>
        <fullName evidence="2">DNA polymerase III subunit delta'</fullName>
        <ecNumber evidence="1">2.7.7.7</ecNumber>
    </recommendedName>
</protein>
<keyword evidence="6" id="KW-0239">DNA-directed DNA polymerase</keyword>
<sequence length="331" mass="37425">MTVPQPLPWQQPLWEHLYGYIAQKRIPQALLITGHKGLGKQRLAEQFALALLCAVPQHNGIACGLCSSCVLINAETHPDFIRVQPEEPGKAITIGQIRGLITQLTLKPQFEAHRVVIINPADNMNNAAANAFLKCLEEPTERTLIILISEKPGKLPSTIISRCQKLALATPDKETVVDWLAETSSCSTETLRNNVALAQGAPLLALDYLNDEVLMVRNECFNAWIAIAKRLKSPVIVAEDWHKLSASPLIFWMTSWVIDLIKSSYHAQAQNLYNPDLSSQLQELSERLELKGLYKFYDLLLASRQRLDTQINRQLLFEELLIQWHELNRRK</sequence>
<keyword evidence="3 9" id="KW-0808">Transferase</keyword>
<dbReference type="InterPro" id="IPR004622">
    <property type="entry name" value="DNA_pol_HolB"/>
</dbReference>
<keyword evidence="5" id="KW-0235">DNA replication</keyword>
<reference evidence="9 10" key="1">
    <citation type="journal article" date="2019" name="Antonie Van Leeuwenhoek">
        <title>Description of 'Ca. Methylobacter oryzae' KRF1, a novel species from the environmentally important Methylobacter clade 2.</title>
        <authorList>
            <person name="Khatri K."/>
            <person name="Mohite J.A."/>
            <person name="Pandit P.S."/>
            <person name="Bahulikar R."/>
            <person name="Rahalkar M.C."/>
        </authorList>
    </citation>
    <scope>NUCLEOTIDE SEQUENCE [LARGE SCALE GENOMIC DNA]</scope>
    <source>
        <strain evidence="9 10">KRF1</strain>
    </source>
</reference>
<evidence type="ECO:0000259" key="8">
    <source>
        <dbReference type="Pfam" id="PF09115"/>
    </source>
</evidence>
<proteinExistence type="predicted"/>
<comment type="catalytic activity">
    <reaction evidence="7">
        <text>DNA(n) + a 2'-deoxyribonucleoside 5'-triphosphate = DNA(n+1) + diphosphate</text>
        <dbReference type="Rhea" id="RHEA:22508"/>
        <dbReference type="Rhea" id="RHEA-COMP:17339"/>
        <dbReference type="Rhea" id="RHEA-COMP:17340"/>
        <dbReference type="ChEBI" id="CHEBI:33019"/>
        <dbReference type="ChEBI" id="CHEBI:61560"/>
        <dbReference type="ChEBI" id="CHEBI:173112"/>
        <dbReference type="EC" id="2.7.7.7"/>
    </reaction>
</comment>
<evidence type="ECO:0000256" key="6">
    <source>
        <dbReference type="ARBA" id="ARBA00022932"/>
    </source>
</evidence>
<keyword evidence="4 9" id="KW-0548">Nucleotidyltransferase</keyword>
<evidence type="ECO:0000256" key="2">
    <source>
        <dbReference type="ARBA" id="ARBA00014363"/>
    </source>
</evidence>
<dbReference type="SUPFAM" id="SSF48019">
    <property type="entry name" value="post-AAA+ oligomerization domain-like"/>
    <property type="match status" value="1"/>
</dbReference>
<organism evidence="9 10">
    <name type="scientific">Candidatus Methylobacter oryzae</name>
    <dbReference type="NCBI Taxonomy" id="2497749"/>
    <lineage>
        <taxon>Bacteria</taxon>
        <taxon>Pseudomonadati</taxon>
        <taxon>Pseudomonadota</taxon>
        <taxon>Gammaproteobacteria</taxon>
        <taxon>Methylococcales</taxon>
        <taxon>Methylococcaceae</taxon>
        <taxon>Methylobacter</taxon>
    </lineage>
</organism>
<name>A0ABY3C488_9GAMM</name>
<dbReference type="EMBL" id="RYFG02000121">
    <property type="protein sequence ID" value="TRW89509.1"/>
    <property type="molecule type" value="Genomic_DNA"/>
</dbReference>
<comment type="caution">
    <text evidence="9">The sequence shown here is derived from an EMBL/GenBank/DDBJ whole genome shotgun (WGS) entry which is preliminary data.</text>
</comment>
<dbReference type="SUPFAM" id="SSF52540">
    <property type="entry name" value="P-loop containing nucleoside triphosphate hydrolases"/>
    <property type="match status" value="1"/>
</dbReference>
<dbReference type="PANTHER" id="PTHR11669">
    <property type="entry name" value="REPLICATION FACTOR C / DNA POLYMERASE III GAMMA-TAU SUBUNIT"/>
    <property type="match status" value="1"/>
</dbReference>
<dbReference type="PANTHER" id="PTHR11669:SF8">
    <property type="entry name" value="DNA POLYMERASE III SUBUNIT DELTA"/>
    <property type="match status" value="1"/>
</dbReference>
<evidence type="ECO:0000313" key="10">
    <source>
        <dbReference type="Proteomes" id="UP000733744"/>
    </source>
</evidence>